<dbReference type="PRINTS" id="PR01590">
    <property type="entry name" value="HTHFIS"/>
</dbReference>
<dbReference type="GO" id="GO:0043565">
    <property type="term" value="F:sequence-specific DNA binding"/>
    <property type="evidence" value="ECO:0007669"/>
    <property type="project" value="InterPro"/>
</dbReference>
<evidence type="ECO:0000256" key="5">
    <source>
        <dbReference type="ARBA" id="ARBA00023163"/>
    </source>
</evidence>
<dbReference type="PROSITE" id="PS50110">
    <property type="entry name" value="RESPONSE_REGULATORY"/>
    <property type="match status" value="1"/>
</dbReference>
<dbReference type="InterPro" id="IPR058031">
    <property type="entry name" value="AAA_lid_NorR"/>
</dbReference>
<keyword evidence="6" id="KW-0597">Phosphoprotein</keyword>
<dbReference type="PROSITE" id="PS00688">
    <property type="entry name" value="SIGMA54_INTERACT_3"/>
    <property type="match status" value="1"/>
</dbReference>
<keyword evidence="5" id="KW-0804">Transcription</keyword>
<dbReference type="Pfam" id="PF02954">
    <property type="entry name" value="HTH_8"/>
    <property type="match status" value="1"/>
</dbReference>
<evidence type="ECO:0000256" key="4">
    <source>
        <dbReference type="ARBA" id="ARBA00023125"/>
    </source>
</evidence>
<evidence type="ECO:0000256" key="3">
    <source>
        <dbReference type="ARBA" id="ARBA00023015"/>
    </source>
</evidence>
<dbReference type="SMART" id="SM00448">
    <property type="entry name" value="REC"/>
    <property type="match status" value="1"/>
</dbReference>
<dbReference type="InterPro" id="IPR011006">
    <property type="entry name" value="CheY-like_superfamily"/>
</dbReference>
<evidence type="ECO:0000313" key="10">
    <source>
        <dbReference type="Proteomes" id="UP000305760"/>
    </source>
</evidence>
<dbReference type="SUPFAM" id="SSF52540">
    <property type="entry name" value="P-loop containing nucleoside triphosphate hydrolases"/>
    <property type="match status" value="1"/>
</dbReference>
<dbReference type="PROSITE" id="PS00676">
    <property type="entry name" value="SIGMA54_INTERACT_2"/>
    <property type="match status" value="1"/>
</dbReference>
<dbReference type="GO" id="GO:0005524">
    <property type="term" value="F:ATP binding"/>
    <property type="evidence" value="ECO:0007669"/>
    <property type="project" value="UniProtKB-KW"/>
</dbReference>
<dbReference type="CDD" id="cd00009">
    <property type="entry name" value="AAA"/>
    <property type="match status" value="1"/>
</dbReference>
<feature type="modified residue" description="4-aspartylphosphate" evidence="6">
    <location>
        <position position="61"/>
    </location>
</feature>
<dbReference type="OrthoDB" id="9804019at2"/>
<dbReference type="InterPro" id="IPR025943">
    <property type="entry name" value="Sigma_54_int_dom_ATP-bd_2"/>
</dbReference>
<dbReference type="InterPro" id="IPR002197">
    <property type="entry name" value="HTH_Fis"/>
</dbReference>
<dbReference type="RefSeq" id="WP_139450104.1">
    <property type="nucleotide sequence ID" value="NZ_SMDR01000004.1"/>
</dbReference>
<keyword evidence="10" id="KW-1185">Reference proteome</keyword>
<sequence length="454" mass="48466">MPPAPATIPAPTILVIDDNPTVATALEVLFSLHDLRTVCAATPEEGLARLRREPVDLVIQDMNFSADTTSGEEGQALFKAIRAEHPDLPVILLTAWTHLESAVDLVKAGAADYLGKPWDDRKLLAAVGNLLELGQASRALAQQAGRERRQRHALESQHDLRGLVWADPATERVLTLACQVARADVPVLITGPNGSGKERFAEIIQANSLVKDGPFVTLNCGALPSELIEAELFGAEAGAYTGAGKAREGKFEAADGGTLFLDEIGNLPPAGQMKLLRVLETGRFSRLGSNKERQVKVRVISATNADLPAMIRAGTFREDLYYRLNVIELRLPPLAERPRDILPLAASFLAPGKQLSDEAAATLVRHAWPGNVRELKNVMQRAGLLSAGPSIGAGDLGLASAVPVAVAADPEPDRASIEQALARAGGIVAQAALDLGLSRQALYRRMERLGIARP</sequence>
<dbReference type="SUPFAM" id="SSF46689">
    <property type="entry name" value="Homeodomain-like"/>
    <property type="match status" value="1"/>
</dbReference>
<dbReference type="GO" id="GO:0006355">
    <property type="term" value="P:regulation of DNA-templated transcription"/>
    <property type="evidence" value="ECO:0007669"/>
    <property type="project" value="InterPro"/>
</dbReference>
<dbReference type="CDD" id="cd00156">
    <property type="entry name" value="REC"/>
    <property type="match status" value="1"/>
</dbReference>
<dbReference type="PROSITE" id="PS50045">
    <property type="entry name" value="SIGMA54_INTERACT_4"/>
    <property type="match status" value="1"/>
</dbReference>
<dbReference type="SUPFAM" id="SSF52172">
    <property type="entry name" value="CheY-like"/>
    <property type="match status" value="1"/>
</dbReference>
<evidence type="ECO:0000256" key="2">
    <source>
        <dbReference type="ARBA" id="ARBA00022840"/>
    </source>
</evidence>
<dbReference type="FunFam" id="3.40.50.300:FF:000006">
    <property type="entry name" value="DNA-binding transcriptional regulator NtrC"/>
    <property type="match status" value="1"/>
</dbReference>
<evidence type="ECO:0000256" key="6">
    <source>
        <dbReference type="PROSITE-ProRule" id="PRU00169"/>
    </source>
</evidence>
<reference evidence="9 10" key="1">
    <citation type="submission" date="2019-03" db="EMBL/GenBank/DDBJ databases">
        <title>Arenimonas daejeonensis sp. nov., isolated from compost.</title>
        <authorList>
            <person name="Jeon C.O."/>
        </authorList>
    </citation>
    <scope>NUCLEOTIDE SEQUENCE [LARGE SCALE GENOMIC DNA]</scope>
    <source>
        <strain evidence="9 10">R29</strain>
    </source>
</reference>
<dbReference type="Gene3D" id="1.10.8.60">
    <property type="match status" value="1"/>
</dbReference>
<dbReference type="Gene3D" id="3.40.50.300">
    <property type="entry name" value="P-loop containing nucleotide triphosphate hydrolases"/>
    <property type="match status" value="1"/>
</dbReference>
<feature type="domain" description="Response regulatory" evidence="8">
    <location>
        <begin position="12"/>
        <end position="131"/>
    </location>
</feature>
<dbReference type="PANTHER" id="PTHR32071">
    <property type="entry name" value="TRANSCRIPTIONAL REGULATORY PROTEIN"/>
    <property type="match status" value="1"/>
</dbReference>
<dbReference type="SMART" id="SM00382">
    <property type="entry name" value="AAA"/>
    <property type="match status" value="1"/>
</dbReference>
<dbReference type="Proteomes" id="UP000305760">
    <property type="component" value="Unassembled WGS sequence"/>
</dbReference>
<name>A0A5C4RQW3_9GAMM</name>
<evidence type="ECO:0000259" key="8">
    <source>
        <dbReference type="PROSITE" id="PS50110"/>
    </source>
</evidence>
<dbReference type="Pfam" id="PF25601">
    <property type="entry name" value="AAA_lid_14"/>
    <property type="match status" value="1"/>
</dbReference>
<dbReference type="AlphaFoldDB" id="A0A5C4RQW3"/>
<keyword evidence="3" id="KW-0805">Transcription regulation</keyword>
<evidence type="ECO:0000259" key="7">
    <source>
        <dbReference type="PROSITE" id="PS50045"/>
    </source>
</evidence>
<keyword evidence="4" id="KW-0238">DNA-binding</keyword>
<dbReference type="InterPro" id="IPR002078">
    <property type="entry name" value="Sigma_54_int"/>
</dbReference>
<dbReference type="Pfam" id="PF00072">
    <property type="entry name" value="Response_reg"/>
    <property type="match status" value="1"/>
</dbReference>
<dbReference type="InterPro" id="IPR003593">
    <property type="entry name" value="AAA+_ATPase"/>
</dbReference>
<evidence type="ECO:0000256" key="1">
    <source>
        <dbReference type="ARBA" id="ARBA00022741"/>
    </source>
</evidence>
<keyword evidence="2" id="KW-0067">ATP-binding</keyword>
<dbReference type="Gene3D" id="3.40.50.2300">
    <property type="match status" value="1"/>
</dbReference>
<dbReference type="InterPro" id="IPR025944">
    <property type="entry name" value="Sigma_54_int_dom_CS"/>
</dbReference>
<comment type="caution">
    <text evidence="9">The sequence shown here is derived from an EMBL/GenBank/DDBJ whole genome shotgun (WGS) entry which is preliminary data.</text>
</comment>
<organism evidence="9 10">
    <name type="scientific">Arenimonas terrae</name>
    <dbReference type="NCBI Taxonomy" id="2546226"/>
    <lineage>
        <taxon>Bacteria</taxon>
        <taxon>Pseudomonadati</taxon>
        <taxon>Pseudomonadota</taxon>
        <taxon>Gammaproteobacteria</taxon>
        <taxon>Lysobacterales</taxon>
        <taxon>Lysobacteraceae</taxon>
        <taxon>Arenimonas</taxon>
    </lineage>
</organism>
<dbReference type="InterPro" id="IPR027417">
    <property type="entry name" value="P-loop_NTPase"/>
</dbReference>
<dbReference type="EMBL" id="SMDR01000004">
    <property type="protein sequence ID" value="TNJ32937.1"/>
    <property type="molecule type" value="Genomic_DNA"/>
</dbReference>
<dbReference type="PANTHER" id="PTHR32071:SF86">
    <property type="entry name" value="TWO COMPONENT SIGNAL TRANSDUCTION SYSTEM SIGMA54-DEPENDENT RESPONSE REGULATOR FIS FAMILY"/>
    <property type="match status" value="1"/>
</dbReference>
<proteinExistence type="predicted"/>
<dbReference type="InterPro" id="IPR009057">
    <property type="entry name" value="Homeodomain-like_sf"/>
</dbReference>
<gene>
    <name evidence="9" type="ORF">E1B00_14595</name>
</gene>
<keyword evidence="1" id="KW-0547">Nucleotide-binding</keyword>
<evidence type="ECO:0000313" key="9">
    <source>
        <dbReference type="EMBL" id="TNJ32937.1"/>
    </source>
</evidence>
<dbReference type="Gene3D" id="1.10.10.60">
    <property type="entry name" value="Homeodomain-like"/>
    <property type="match status" value="1"/>
</dbReference>
<dbReference type="GO" id="GO:0000160">
    <property type="term" value="P:phosphorelay signal transduction system"/>
    <property type="evidence" value="ECO:0007669"/>
    <property type="project" value="InterPro"/>
</dbReference>
<protein>
    <submittedName>
        <fullName evidence="9">Sigma-54-dependent Fis family transcriptional regulator</fullName>
    </submittedName>
</protein>
<accession>A0A5C4RQW3</accession>
<feature type="domain" description="Sigma-54 factor interaction" evidence="7">
    <location>
        <begin position="163"/>
        <end position="384"/>
    </location>
</feature>
<dbReference type="Pfam" id="PF00158">
    <property type="entry name" value="Sigma54_activat"/>
    <property type="match status" value="1"/>
</dbReference>
<dbReference type="InterPro" id="IPR001789">
    <property type="entry name" value="Sig_transdc_resp-reg_receiver"/>
</dbReference>